<dbReference type="GO" id="GO:0009279">
    <property type="term" value="C:cell outer membrane"/>
    <property type="evidence" value="ECO:0007669"/>
    <property type="project" value="TreeGrafter"/>
</dbReference>
<dbReference type="InterPro" id="IPR007730">
    <property type="entry name" value="SPOR-like_dom"/>
</dbReference>
<dbReference type="HAMAP" id="MF_02071">
    <property type="entry name" value="RlpA"/>
    <property type="match status" value="1"/>
</dbReference>
<keyword evidence="1" id="KW-0732">Signal</keyword>
<dbReference type="SUPFAM" id="SSF110997">
    <property type="entry name" value="Sporulation related repeat"/>
    <property type="match status" value="1"/>
</dbReference>
<dbReference type="InterPro" id="IPR036908">
    <property type="entry name" value="RlpA-like_sf"/>
</dbReference>
<dbReference type="SUPFAM" id="SSF50685">
    <property type="entry name" value="Barwin-like endoglucanases"/>
    <property type="match status" value="1"/>
</dbReference>
<dbReference type="InterPro" id="IPR012997">
    <property type="entry name" value="RplA"/>
</dbReference>
<dbReference type="Pfam" id="PF03330">
    <property type="entry name" value="DPBB_1"/>
    <property type="match status" value="1"/>
</dbReference>
<reference evidence="7 8" key="1">
    <citation type="submission" date="2018-01" db="EMBL/GenBank/DDBJ databases">
        <title>The draft genome sequence of Halioglobus lutimaris HF004.</title>
        <authorList>
            <person name="Du Z.-J."/>
            <person name="Shi M.-J."/>
        </authorList>
    </citation>
    <scope>NUCLEOTIDE SEQUENCE [LARGE SCALE GENOMIC DNA]</scope>
    <source>
        <strain evidence="7 8">HF004</strain>
    </source>
</reference>
<dbReference type="GO" id="GO:0008932">
    <property type="term" value="F:lytic endotransglycosylase activity"/>
    <property type="evidence" value="ECO:0007669"/>
    <property type="project" value="UniProtKB-UniRule"/>
</dbReference>
<dbReference type="InterPro" id="IPR034718">
    <property type="entry name" value="RlpA"/>
</dbReference>
<dbReference type="Pfam" id="PF05036">
    <property type="entry name" value="SPOR"/>
    <property type="match status" value="1"/>
</dbReference>
<comment type="function">
    <text evidence="4">Lytic transglycosylase with a strong preference for naked glycan strands that lack stem peptides.</text>
</comment>
<evidence type="ECO:0000313" key="7">
    <source>
        <dbReference type="EMBL" id="PLW67513.1"/>
    </source>
</evidence>
<name>A0A2N5WZ54_9GAMM</name>
<evidence type="ECO:0000313" key="8">
    <source>
        <dbReference type="Proteomes" id="UP000235005"/>
    </source>
</evidence>
<evidence type="ECO:0000256" key="2">
    <source>
        <dbReference type="ARBA" id="ARBA00023239"/>
    </source>
</evidence>
<dbReference type="InterPro" id="IPR009009">
    <property type="entry name" value="RlpA-like_DPBB"/>
</dbReference>
<proteinExistence type="inferred from homology"/>
<keyword evidence="3 4" id="KW-0961">Cell wall biogenesis/degradation</keyword>
<dbReference type="OrthoDB" id="9779128at2"/>
<dbReference type="PANTHER" id="PTHR34183:SF1">
    <property type="entry name" value="ENDOLYTIC PEPTIDOGLYCAN TRANSGLYCOSYLASE RLPA"/>
    <property type="match status" value="1"/>
</dbReference>
<dbReference type="Gene3D" id="2.40.40.10">
    <property type="entry name" value="RlpA-like domain"/>
    <property type="match status" value="1"/>
</dbReference>
<dbReference type="AlphaFoldDB" id="A0A2N5WZ54"/>
<sequence length="271" mass="29472">MLPSALLTLATTLLLLACSAPEPRSGGDAYQAKRYSQAQDAAPLEHIDANSVTDAVPRADPILAVGNKSPYTVNGVTYEILEDYRQYQERGIASWYGSKFHGHETSNGEIFDIYAPSAAHKTLPIPSYARVTNLENGRSVVVRVNDRGPFHAERLIDLSYGAAVKLGYMEQGTAPVEVTVLDIAGVDDLRDVPGGHYRYLQLGAYSTERAALQLQSELQAFLQVPVFLNEVDASGKRLFRVRAGPVADATQMKLVQQQLIDGGYPTGQPLP</sequence>
<dbReference type="FunFam" id="2.40.40.10:FF:000003">
    <property type="entry name" value="Endolytic peptidoglycan transglycosylase RlpA"/>
    <property type="match status" value="1"/>
</dbReference>
<dbReference type="GO" id="GO:0000270">
    <property type="term" value="P:peptidoglycan metabolic process"/>
    <property type="evidence" value="ECO:0007669"/>
    <property type="project" value="UniProtKB-UniRule"/>
</dbReference>
<evidence type="ECO:0000256" key="4">
    <source>
        <dbReference type="HAMAP-Rule" id="MF_02071"/>
    </source>
</evidence>
<dbReference type="Proteomes" id="UP000235005">
    <property type="component" value="Unassembled WGS sequence"/>
</dbReference>
<protein>
    <recommendedName>
        <fullName evidence="4">Endolytic peptidoglycan transglycosylase RlpA</fullName>
        <ecNumber evidence="4">4.2.2.-</ecNumber>
    </recommendedName>
</protein>
<evidence type="ECO:0000256" key="1">
    <source>
        <dbReference type="ARBA" id="ARBA00022729"/>
    </source>
</evidence>
<keyword evidence="8" id="KW-1185">Reference proteome</keyword>
<gene>
    <name evidence="4" type="primary">rlpA</name>
    <name evidence="7" type="ORF">C0039_16520</name>
</gene>
<dbReference type="EMBL" id="PKUS01000028">
    <property type="protein sequence ID" value="PLW67513.1"/>
    <property type="molecule type" value="Genomic_DNA"/>
</dbReference>
<evidence type="ECO:0000259" key="6">
    <source>
        <dbReference type="PROSITE" id="PS51724"/>
    </source>
</evidence>
<keyword evidence="7" id="KW-0449">Lipoprotein</keyword>
<evidence type="ECO:0000256" key="5">
    <source>
        <dbReference type="RuleBase" id="RU003495"/>
    </source>
</evidence>
<dbReference type="PANTHER" id="PTHR34183">
    <property type="entry name" value="ENDOLYTIC PEPTIDOGLYCAN TRANSGLYCOSYLASE RLPA"/>
    <property type="match status" value="1"/>
</dbReference>
<accession>A0A2N5WZ54</accession>
<dbReference type="GO" id="GO:0071555">
    <property type="term" value="P:cell wall organization"/>
    <property type="evidence" value="ECO:0007669"/>
    <property type="project" value="UniProtKB-KW"/>
</dbReference>
<dbReference type="GO" id="GO:0042834">
    <property type="term" value="F:peptidoglycan binding"/>
    <property type="evidence" value="ECO:0007669"/>
    <property type="project" value="InterPro"/>
</dbReference>
<keyword evidence="2 4" id="KW-0456">Lyase</keyword>
<evidence type="ECO:0000256" key="3">
    <source>
        <dbReference type="ARBA" id="ARBA00023316"/>
    </source>
</evidence>
<dbReference type="CDD" id="cd22268">
    <property type="entry name" value="DPBB_RlpA-like"/>
    <property type="match status" value="1"/>
</dbReference>
<dbReference type="PROSITE" id="PS51724">
    <property type="entry name" value="SPOR"/>
    <property type="match status" value="1"/>
</dbReference>
<organism evidence="7 8">
    <name type="scientific">Pseudohalioglobus lutimaris</name>
    <dbReference type="NCBI Taxonomy" id="1737061"/>
    <lineage>
        <taxon>Bacteria</taxon>
        <taxon>Pseudomonadati</taxon>
        <taxon>Pseudomonadota</taxon>
        <taxon>Gammaproteobacteria</taxon>
        <taxon>Cellvibrionales</taxon>
        <taxon>Halieaceae</taxon>
        <taxon>Pseudohalioglobus</taxon>
    </lineage>
</organism>
<feature type="domain" description="SPOR" evidence="6">
    <location>
        <begin position="192"/>
        <end position="271"/>
    </location>
</feature>
<dbReference type="InterPro" id="IPR036680">
    <property type="entry name" value="SPOR-like_sf"/>
</dbReference>
<dbReference type="Gene3D" id="3.30.70.1070">
    <property type="entry name" value="Sporulation related repeat"/>
    <property type="match status" value="1"/>
</dbReference>
<dbReference type="EC" id="4.2.2.-" evidence="4"/>
<dbReference type="NCBIfam" id="TIGR00413">
    <property type="entry name" value="rlpA"/>
    <property type="match status" value="1"/>
</dbReference>
<comment type="caution">
    <text evidence="7">The sequence shown here is derived from an EMBL/GenBank/DDBJ whole genome shotgun (WGS) entry which is preliminary data.</text>
</comment>
<comment type="similarity">
    <text evidence="4 5">Belongs to the RlpA family.</text>
</comment>